<reference evidence="2" key="1">
    <citation type="journal article" date="2020" name="bioRxiv">
        <title>Comparative genomics of Chlamydomonas.</title>
        <authorList>
            <person name="Craig R.J."/>
            <person name="Hasan A.R."/>
            <person name="Ness R.W."/>
            <person name="Keightley P.D."/>
        </authorList>
    </citation>
    <scope>NUCLEOTIDE SEQUENCE</scope>
    <source>
        <strain evidence="2">CCAP 11/173</strain>
    </source>
</reference>
<proteinExistence type="predicted"/>
<gene>
    <name evidence="2" type="ORF">HYH02_012245</name>
</gene>
<organism evidence="2 3">
    <name type="scientific">Chlamydomonas schloesseri</name>
    <dbReference type="NCBI Taxonomy" id="2026947"/>
    <lineage>
        <taxon>Eukaryota</taxon>
        <taxon>Viridiplantae</taxon>
        <taxon>Chlorophyta</taxon>
        <taxon>core chlorophytes</taxon>
        <taxon>Chlorophyceae</taxon>
        <taxon>CS clade</taxon>
        <taxon>Chlamydomonadales</taxon>
        <taxon>Chlamydomonadaceae</taxon>
        <taxon>Chlamydomonas</taxon>
    </lineage>
</organism>
<evidence type="ECO:0000313" key="3">
    <source>
        <dbReference type="Proteomes" id="UP000613740"/>
    </source>
</evidence>
<keyword evidence="3" id="KW-1185">Reference proteome</keyword>
<feature type="compositionally biased region" description="Gly residues" evidence="1">
    <location>
        <begin position="10"/>
        <end position="20"/>
    </location>
</feature>
<dbReference type="InterPro" id="IPR011989">
    <property type="entry name" value="ARM-like"/>
</dbReference>
<comment type="caution">
    <text evidence="2">The sequence shown here is derived from an EMBL/GenBank/DDBJ whole genome shotgun (WGS) entry which is preliminary data.</text>
</comment>
<evidence type="ECO:0000313" key="2">
    <source>
        <dbReference type="EMBL" id="KAG2434415.1"/>
    </source>
</evidence>
<dbReference type="EMBL" id="JAEHOD010000057">
    <property type="protein sequence ID" value="KAG2434415.1"/>
    <property type="molecule type" value="Genomic_DNA"/>
</dbReference>
<dbReference type="SUPFAM" id="SSF48371">
    <property type="entry name" value="ARM repeat"/>
    <property type="match status" value="1"/>
</dbReference>
<dbReference type="InterPro" id="IPR016024">
    <property type="entry name" value="ARM-type_fold"/>
</dbReference>
<dbReference type="AlphaFoldDB" id="A0A835T8L5"/>
<dbReference type="Gene3D" id="1.25.10.10">
    <property type="entry name" value="Leucine-rich Repeat Variant"/>
    <property type="match status" value="1"/>
</dbReference>
<dbReference type="Proteomes" id="UP000613740">
    <property type="component" value="Unassembled WGS sequence"/>
</dbReference>
<accession>A0A835T8L5</accession>
<dbReference type="OrthoDB" id="549703at2759"/>
<name>A0A835T8L5_9CHLO</name>
<evidence type="ECO:0000256" key="1">
    <source>
        <dbReference type="SAM" id="MobiDB-lite"/>
    </source>
</evidence>
<sequence>MPGGTSQLGSGSGKRQGGGAYPSTAQGREQLATDLLQIMRDTTYPDLHNAVLEACRDVAPVRAAAEALVAAGVVPQVAHILMHNVSQSHEQGVDLASTAWILQSQRSAAALLALLALQTPLRQQVVEQGGLKGLAAALVLNSGQPGLMAQVRVTAAAALVPLLGKDGRYLELAVHLGVLEPCVKMYYATSEQEQRVARRVLKLMGQDASVAAMYERVGIKL</sequence>
<protein>
    <submittedName>
        <fullName evidence="2">Uncharacterized protein</fullName>
    </submittedName>
</protein>
<feature type="region of interest" description="Disordered" evidence="1">
    <location>
        <begin position="1"/>
        <end position="24"/>
    </location>
</feature>